<comment type="caution">
    <text evidence="2">The sequence shown here is derived from an EMBL/GenBank/DDBJ whole genome shotgun (WGS) entry which is preliminary data.</text>
</comment>
<gene>
    <name evidence="2" type="ORF">BTO28_00225</name>
</gene>
<accession>A0A1V2ACD8</accession>
<dbReference type="PANTHER" id="PTHR11941:SF27">
    <property type="entry name" value="ETHYLMALONYL-COA DECARBOXYLASE"/>
    <property type="match status" value="1"/>
</dbReference>
<dbReference type="Gene3D" id="3.90.226.10">
    <property type="entry name" value="2-enoyl-CoA Hydratase, Chain A, domain 1"/>
    <property type="match status" value="1"/>
</dbReference>
<dbReference type="AlphaFoldDB" id="A0A1V2ACD8"/>
<evidence type="ECO:0000313" key="2">
    <source>
        <dbReference type="EMBL" id="OMP68512.1"/>
    </source>
</evidence>
<organism evidence="2 3">
    <name type="scientific">Domibacillus epiphyticus</name>
    <dbReference type="NCBI Taxonomy" id="1714355"/>
    <lineage>
        <taxon>Bacteria</taxon>
        <taxon>Bacillati</taxon>
        <taxon>Bacillota</taxon>
        <taxon>Bacilli</taxon>
        <taxon>Bacillales</taxon>
        <taxon>Bacillaceae</taxon>
        <taxon>Domibacillus</taxon>
    </lineage>
</organism>
<dbReference type="GO" id="GO:0006635">
    <property type="term" value="P:fatty acid beta-oxidation"/>
    <property type="evidence" value="ECO:0007669"/>
    <property type="project" value="TreeGrafter"/>
</dbReference>
<dbReference type="EMBL" id="MSFI01000001">
    <property type="protein sequence ID" value="OMP68512.1"/>
    <property type="molecule type" value="Genomic_DNA"/>
</dbReference>
<evidence type="ECO:0000313" key="3">
    <source>
        <dbReference type="Proteomes" id="UP000188613"/>
    </source>
</evidence>
<dbReference type="PANTHER" id="PTHR11941">
    <property type="entry name" value="ENOYL-COA HYDRATASE-RELATED"/>
    <property type="match status" value="1"/>
</dbReference>
<dbReference type="Proteomes" id="UP000188613">
    <property type="component" value="Unassembled WGS sequence"/>
</dbReference>
<dbReference type="GO" id="GO:0016829">
    <property type="term" value="F:lyase activity"/>
    <property type="evidence" value="ECO:0007669"/>
    <property type="project" value="UniProtKB-KW"/>
</dbReference>
<dbReference type="InterPro" id="IPR001753">
    <property type="entry name" value="Enoyl-CoA_hydra/iso"/>
</dbReference>
<protein>
    <submittedName>
        <fullName evidence="2">Enoyl-CoA hydratase</fullName>
    </submittedName>
</protein>
<dbReference type="Pfam" id="PF00378">
    <property type="entry name" value="ECH_1"/>
    <property type="match status" value="1"/>
</dbReference>
<evidence type="ECO:0000256" key="1">
    <source>
        <dbReference type="ARBA" id="ARBA00023239"/>
    </source>
</evidence>
<keyword evidence="3" id="KW-1185">Reference proteome</keyword>
<dbReference type="InterPro" id="IPR029045">
    <property type="entry name" value="ClpP/crotonase-like_dom_sf"/>
</dbReference>
<name>A0A1V2ACD8_9BACI</name>
<sequence>MEYTIKLDEQSGILLFTITRAEKRNAVNYTVMTGLKEAVERAKEDDVRVLAVTGEGDRAFCSGGDLSVFHSLRTEEEAYAMLSKMGAVLYELATLPKPTVALLNGTALGGGCEVAAACDYRIARSGVKIGFIQGRQSITTGWGGGTLLYERIEPRYAFKMLSEAAVFHAEQLEVFGFIDMIDERAGMDEARSFFENELTIHSTVLTAYKKMRIARWDSYGLKERIEQEIKQCAALWEQEAHHDAVANFLSKKE</sequence>
<dbReference type="RefSeq" id="WP_076762842.1">
    <property type="nucleotide sequence ID" value="NZ_MSFI01000001.1"/>
</dbReference>
<dbReference type="OrthoDB" id="9787660at2"/>
<dbReference type="STRING" id="1714355.BTO28_00225"/>
<dbReference type="GO" id="GO:0005829">
    <property type="term" value="C:cytosol"/>
    <property type="evidence" value="ECO:0007669"/>
    <property type="project" value="TreeGrafter"/>
</dbReference>
<reference evidence="2 3" key="1">
    <citation type="submission" date="2016-12" db="EMBL/GenBank/DDBJ databases">
        <title>Domibacillus sp. SAB 38T whole genome sequencing.</title>
        <authorList>
            <person name="Verma A."/>
            <person name="Ojha A.K."/>
            <person name="Krishnamurthi S."/>
        </authorList>
    </citation>
    <scope>NUCLEOTIDE SEQUENCE [LARGE SCALE GENOMIC DNA]</scope>
    <source>
        <strain evidence="2 3">SAB 38</strain>
    </source>
</reference>
<keyword evidence="1" id="KW-0456">Lyase</keyword>
<proteinExistence type="predicted"/>
<dbReference type="CDD" id="cd06558">
    <property type="entry name" value="crotonase-like"/>
    <property type="match status" value="1"/>
</dbReference>
<dbReference type="SUPFAM" id="SSF52096">
    <property type="entry name" value="ClpP/crotonase"/>
    <property type="match status" value="1"/>
</dbReference>